<dbReference type="SUPFAM" id="SSF55781">
    <property type="entry name" value="GAF domain-like"/>
    <property type="match status" value="1"/>
</dbReference>
<dbReference type="Pfam" id="PF09339">
    <property type="entry name" value="HTH_IclR"/>
    <property type="match status" value="1"/>
</dbReference>
<keyword evidence="3" id="KW-0804">Transcription</keyword>
<dbReference type="PANTHER" id="PTHR30136">
    <property type="entry name" value="HELIX-TURN-HELIX TRANSCRIPTIONAL REGULATOR, ICLR FAMILY"/>
    <property type="match status" value="1"/>
</dbReference>
<organism evidence="6">
    <name type="scientific">Alsobacter sp. KACC 23698</name>
    <dbReference type="NCBI Taxonomy" id="3149229"/>
    <lineage>
        <taxon>Bacteria</taxon>
        <taxon>Pseudomonadati</taxon>
        <taxon>Pseudomonadota</taxon>
        <taxon>Alphaproteobacteria</taxon>
        <taxon>Hyphomicrobiales</taxon>
        <taxon>Alsobacteraceae</taxon>
        <taxon>Alsobacter</taxon>
    </lineage>
</organism>
<accession>A0AAU7JDH9</accession>
<dbReference type="SMART" id="SM00346">
    <property type="entry name" value="HTH_ICLR"/>
    <property type="match status" value="1"/>
</dbReference>
<evidence type="ECO:0000259" key="4">
    <source>
        <dbReference type="PROSITE" id="PS51077"/>
    </source>
</evidence>
<dbReference type="InterPro" id="IPR050707">
    <property type="entry name" value="HTH_MetabolicPath_Reg"/>
</dbReference>
<sequence length="250" mass="26706">MPVVRALERGVALLKAFTAARPRQSLTELARAAGLDAGTTRRLLHTLQLGGLVEHDPDAGAYALAVGVLELASVVDRGRDLRETVAPFLSTIAEEAGATSFLWTYHDGMALCVDRVRAQAPHVDVSWFSVGARTALNCGGGPRALLAFLSEEERRVALSRPLPARTPASQTDPAALAREAEAIRRDGYALAIDDFFIGITGLGAPLMNRDGRLVGALSISGLTSLLVEDGRPRHLAILTRIAADIRPRLY</sequence>
<dbReference type="RefSeq" id="WP_406855288.1">
    <property type="nucleotide sequence ID" value="NZ_CP157484.1"/>
</dbReference>
<feature type="domain" description="HTH iclR-type" evidence="4">
    <location>
        <begin position="4"/>
        <end position="66"/>
    </location>
</feature>
<dbReference type="GO" id="GO:0045892">
    <property type="term" value="P:negative regulation of DNA-templated transcription"/>
    <property type="evidence" value="ECO:0007669"/>
    <property type="project" value="TreeGrafter"/>
</dbReference>
<dbReference type="InterPro" id="IPR029016">
    <property type="entry name" value="GAF-like_dom_sf"/>
</dbReference>
<dbReference type="GO" id="GO:0003677">
    <property type="term" value="F:DNA binding"/>
    <property type="evidence" value="ECO:0007669"/>
    <property type="project" value="UniProtKB-KW"/>
</dbReference>
<evidence type="ECO:0000256" key="3">
    <source>
        <dbReference type="ARBA" id="ARBA00023163"/>
    </source>
</evidence>
<dbReference type="PROSITE" id="PS51078">
    <property type="entry name" value="ICLR_ED"/>
    <property type="match status" value="1"/>
</dbReference>
<dbReference type="EMBL" id="CP157484">
    <property type="protein sequence ID" value="XBO38452.1"/>
    <property type="molecule type" value="Genomic_DNA"/>
</dbReference>
<dbReference type="GO" id="GO:0003700">
    <property type="term" value="F:DNA-binding transcription factor activity"/>
    <property type="evidence" value="ECO:0007669"/>
    <property type="project" value="TreeGrafter"/>
</dbReference>
<dbReference type="Gene3D" id="1.10.10.10">
    <property type="entry name" value="Winged helix-like DNA-binding domain superfamily/Winged helix DNA-binding domain"/>
    <property type="match status" value="1"/>
</dbReference>
<dbReference type="InterPro" id="IPR036388">
    <property type="entry name" value="WH-like_DNA-bd_sf"/>
</dbReference>
<proteinExistence type="predicted"/>
<protein>
    <submittedName>
        <fullName evidence="6">IclR family transcriptional regulator</fullName>
    </submittedName>
</protein>
<dbReference type="FunFam" id="1.10.10.10:FF:000056">
    <property type="entry name" value="IclR family transcriptional regulator"/>
    <property type="match status" value="1"/>
</dbReference>
<evidence type="ECO:0000259" key="5">
    <source>
        <dbReference type="PROSITE" id="PS51078"/>
    </source>
</evidence>
<dbReference type="InterPro" id="IPR036390">
    <property type="entry name" value="WH_DNA-bd_sf"/>
</dbReference>
<keyword evidence="1" id="KW-0805">Transcription regulation</keyword>
<reference evidence="6" key="1">
    <citation type="submission" date="2024-05" db="EMBL/GenBank/DDBJ databases">
        <authorList>
            <person name="Kim S."/>
            <person name="Heo J."/>
            <person name="Choi H."/>
            <person name="Choi Y."/>
            <person name="Kwon S.-W."/>
            <person name="Kim Y."/>
        </authorList>
    </citation>
    <scope>NUCLEOTIDE SEQUENCE</scope>
    <source>
        <strain evidence="6">KACC 23698</strain>
    </source>
</reference>
<dbReference type="Pfam" id="PF01614">
    <property type="entry name" value="IclR_C"/>
    <property type="match status" value="1"/>
</dbReference>
<feature type="domain" description="IclR-ED" evidence="5">
    <location>
        <begin position="67"/>
        <end position="250"/>
    </location>
</feature>
<evidence type="ECO:0000256" key="2">
    <source>
        <dbReference type="ARBA" id="ARBA00023125"/>
    </source>
</evidence>
<dbReference type="PROSITE" id="PS51077">
    <property type="entry name" value="HTH_ICLR"/>
    <property type="match status" value="1"/>
</dbReference>
<dbReference type="AlphaFoldDB" id="A0AAU7JDH9"/>
<dbReference type="InterPro" id="IPR005471">
    <property type="entry name" value="Tscrpt_reg_IclR_N"/>
</dbReference>
<keyword evidence="2" id="KW-0238">DNA-binding</keyword>
<dbReference type="Gene3D" id="3.30.450.40">
    <property type="match status" value="1"/>
</dbReference>
<evidence type="ECO:0000313" key="6">
    <source>
        <dbReference type="EMBL" id="XBO38452.1"/>
    </source>
</evidence>
<dbReference type="InterPro" id="IPR014757">
    <property type="entry name" value="Tscrpt_reg_IclR_C"/>
</dbReference>
<dbReference type="PANTHER" id="PTHR30136:SF24">
    <property type="entry name" value="HTH-TYPE TRANSCRIPTIONAL REPRESSOR ALLR"/>
    <property type="match status" value="1"/>
</dbReference>
<evidence type="ECO:0000256" key="1">
    <source>
        <dbReference type="ARBA" id="ARBA00023015"/>
    </source>
</evidence>
<dbReference type="SUPFAM" id="SSF46785">
    <property type="entry name" value="Winged helix' DNA-binding domain"/>
    <property type="match status" value="1"/>
</dbReference>
<gene>
    <name evidence="6" type="ORF">ABEG18_22550</name>
</gene>
<name>A0AAU7JDH9_9HYPH</name>